<dbReference type="Gene3D" id="1.20.1560.10">
    <property type="entry name" value="ABC transporter type 1, transmembrane domain"/>
    <property type="match status" value="1"/>
</dbReference>
<keyword evidence="2 4" id="KW-1133">Transmembrane helix</keyword>
<dbReference type="InterPro" id="IPR036640">
    <property type="entry name" value="ABC1_TM_sf"/>
</dbReference>
<protein>
    <submittedName>
        <fullName evidence="5">Uncharacterized protein</fullName>
    </submittedName>
</protein>
<feature type="transmembrane region" description="Helical" evidence="4">
    <location>
        <begin position="85"/>
        <end position="101"/>
    </location>
</feature>
<keyword evidence="1 4" id="KW-0812">Transmembrane</keyword>
<name>A0A381Z0P6_9ZZZZ</name>
<dbReference type="SUPFAM" id="SSF90123">
    <property type="entry name" value="ABC transporter transmembrane region"/>
    <property type="match status" value="1"/>
</dbReference>
<evidence type="ECO:0000256" key="3">
    <source>
        <dbReference type="ARBA" id="ARBA00023136"/>
    </source>
</evidence>
<feature type="transmembrane region" description="Helical" evidence="4">
    <location>
        <begin position="47"/>
        <end position="65"/>
    </location>
</feature>
<feature type="non-terminal residue" evidence="5">
    <location>
        <position position="102"/>
    </location>
</feature>
<dbReference type="EMBL" id="UINC01019554">
    <property type="protein sequence ID" value="SVA82868.1"/>
    <property type="molecule type" value="Genomic_DNA"/>
</dbReference>
<evidence type="ECO:0000256" key="4">
    <source>
        <dbReference type="SAM" id="Phobius"/>
    </source>
</evidence>
<proteinExistence type="predicted"/>
<gene>
    <name evidence="5" type="ORF">METZ01_LOCUS135722</name>
</gene>
<evidence type="ECO:0000313" key="5">
    <source>
        <dbReference type="EMBL" id="SVA82868.1"/>
    </source>
</evidence>
<organism evidence="5">
    <name type="scientific">marine metagenome</name>
    <dbReference type="NCBI Taxonomy" id="408172"/>
    <lineage>
        <taxon>unclassified sequences</taxon>
        <taxon>metagenomes</taxon>
        <taxon>ecological metagenomes</taxon>
    </lineage>
</organism>
<evidence type="ECO:0000256" key="1">
    <source>
        <dbReference type="ARBA" id="ARBA00022692"/>
    </source>
</evidence>
<sequence>MIIITHVTIFTNKGSVYFMNEEYKKELGAVETVKRIWGNYASGLSGYLYLALFCNAIVAISTPALPELIRRVIDDIFIGKDQNMLVILPVVAVIIMLIRSIG</sequence>
<reference evidence="5" key="1">
    <citation type="submission" date="2018-05" db="EMBL/GenBank/DDBJ databases">
        <authorList>
            <person name="Lanie J.A."/>
            <person name="Ng W.-L."/>
            <person name="Kazmierczak K.M."/>
            <person name="Andrzejewski T.M."/>
            <person name="Davidsen T.M."/>
            <person name="Wayne K.J."/>
            <person name="Tettelin H."/>
            <person name="Glass J.I."/>
            <person name="Rusch D."/>
            <person name="Podicherti R."/>
            <person name="Tsui H.-C.T."/>
            <person name="Winkler M.E."/>
        </authorList>
    </citation>
    <scope>NUCLEOTIDE SEQUENCE</scope>
</reference>
<dbReference type="GO" id="GO:0005524">
    <property type="term" value="F:ATP binding"/>
    <property type="evidence" value="ECO:0007669"/>
    <property type="project" value="InterPro"/>
</dbReference>
<dbReference type="AlphaFoldDB" id="A0A381Z0P6"/>
<keyword evidence="3 4" id="KW-0472">Membrane</keyword>
<dbReference type="GO" id="GO:0016020">
    <property type="term" value="C:membrane"/>
    <property type="evidence" value="ECO:0007669"/>
    <property type="project" value="InterPro"/>
</dbReference>
<accession>A0A381Z0P6</accession>
<evidence type="ECO:0000256" key="2">
    <source>
        <dbReference type="ARBA" id="ARBA00022989"/>
    </source>
</evidence>